<accession>A0A142VXZ0</accession>
<comment type="similarity">
    <text evidence="2">Belongs to the polysaccharide synthase family.</text>
</comment>
<evidence type="ECO:0000313" key="9">
    <source>
        <dbReference type="Proteomes" id="UP000076234"/>
    </source>
</evidence>
<dbReference type="Proteomes" id="UP000076234">
    <property type="component" value="Chromosome"/>
</dbReference>
<dbReference type="AlphaFoldDB" id="A0A142VXZ0"/>
<evidence type="ECO:0000256" key="3">
    <source>
        <dbReference type="ARBA" id="ARBA00022475"/>
    </source>
</evidence>
<keyword evidence="3" id="KW-1003">Cell membrane</keyword>
<evidence type="ECO:0000256" key="7">
    <source>
        <dbReference type="SAM" id="Phobius"/>
    </source>
</evidence>
<dbReference type="RefSeq" id="WP_202988437.1">
    <property type="nucleotide sequence ID" value="NZ_CP013342.1"/>
</dbReference>
<dbReference type="Pfam" id="PF13440">
    <property type="entry name" value="Polysacc_synt_3"/>
    <property type="match status" value="1"/>
</dbReference>
<feature type="transmembrane region" description="Helical" evidence="7">
    <location>
        <begin position="111"/>
        <end position="133"/>
    </location>
</feature>
<evidence type="ECO:0000256" key="1">
    <source>
        <dbReference type="ARBA" id="ARBA00004651"/>
    </source>
</evidence>
<dbReference type="PANTHER" id="PTHR30250">
    <property type="entry name" value="PST FAMILY PREDICTED COLANIC ACID TRANSPORTER"/>
    <property type="match status" value="1"/>
</dbReference>
<dbReference type="KEGG" id="ster:AOA14_08480"/>
<dbReference type="CDD" id="cd13127">
    <property type="entry name" value="MATE_tuaB_like"/>
    <property type="match status" value="1"/>
</dbReference>
<evidence type="ECO:0000256" key="5">
    <source>
        <dbReference type="ARBA" id="ARBA00022989"/>
    </source>
</evidence>
<feature type="transmembrane region" description="Helical" evidence="7">
    <location>
        <begin position="472"/>
        <end position="491"/>
    </location>
</feature>
<feature type="transmembrane region" description="Helical" evidence="7">
    <location>
        <begin position="318"/>
        <end position="342"/>
    </location>
</feature>
<name>A0A142VXZ0_9SPHN</name>
<feature type="transmembrane region" description="Helical" evidence="7">
    <location>
        <begin position="235"/>
        <end position="251"/>
    </location>
</feature>
<dbReference type="STRING" id="1219058.AOA14_08480"/>
<dbReference type="InterPro" id="IPR050833">
    <property type="entry name" value="Poly_Biosynth_Transport"/>
</dbReference>
<sequence length="508" mass="54009">MTESPSFRPQETILGDSVVANLATTEESDGLGRRIRAAVLWRSGSQIAGQMIAWAATFLVIRILSPADYGLYAMTQVMLMLFTMLNGYGLASAVIQQRDVTPHQLRQTLGLLLLINGGLALLQIAAAPLAAAYYREPQVATLLRVQAIIYLTTPFTALAYARLGRALEFRRQAQVNILCSLIGAGVALGGALAGWGVWALVWAPIAMFTTRALGFTIVSRSWMLPSFDFRGAGTIARYGGLVAIGQFFGFIQSQADILVAGRLFDAHLVGVYTTALFLTQIFNNKIIPPLNEVAFTAYSRLRDEAEGLAGPFARAVRAIMAAAMPFFLGLAVVAEPLVLVLLGDKWAGAIPLIRLLAIAMPFWTLFTLLQPATDAMGRPEIALRNAAIGAFIMPVAFLVGGHWGIAGIAAAWIAAYPALFAFAAWRSLPVIGMRAGALLHAILPSVLVAMAMAAAVMVAGRLLAQVSMAPRLALLVGIGALTYVGGLMLFARETIGDLVAMARGNPAA</sequence>
<feature type="transmembrane region" description="Helical" evidence="7">
    <location>
        <begin position="145"/>
        <end position="163"/>
    </location>
</feature>
<gene>
    <name evidence="8" type="ORF">AOA14_08480</name>
</gene>
<organism evidence="8 9">
    <name type="scientific">Sphingopyxis terrae subsp. terrae NBRC 15098</name>
    <dbReference type="NCBI Taxonomy" id="1219058"/>
    <lineage>
        <taxon>Bacteria</taxon>
        <taxon>Pseudomonadati</taxon>
        <taxon>Pseudomonadota</taxon>
        <taxon>Alphaproteobacteria</taxon>
        <taxon>Sphingomonadales</taxon>
        <taxon>Sphingomonadaceae</taxon>
        <taxon>Sphingopyxis</taxon>
    </lineage>
</organism>
<feature type="transmembrane region" description="Helical" evidence="7">
    <location>
        <begin position="47"/>
        <end position="65"/>
    </location>
</feature>
<keyword evidence="4 7" id="KW-0812">Transmembrane</keyword>
<feature type="transmembrane region" description="Helical" evidence="7">
    <location>
        <begin position="405"/>
        <end position="425"/>
    </location>
</feature>
<evidence type="ECO:0000256" key="4">
    <source>
        <dbReference type="ARBA" id="ARBA00022692"/>
    </source>
</evidence>
<feature type="transmembrane region" description="Helical" evidence="7">
    <location>
        <begin position="348"/>
        <end position="369"/>
    </location>
</feature>
<feature type="transmembrane region" description="Helical" evidence="7">
    <location>
        <begin position="71"/>
        <end position="91"/>
    </location>
</feature>
<keyword evidence="6 7" id="KW-0472">Membrane</keyword>
<feature type="transmembrane region" description="Helical" evidence="7">
    <location>
        <begin position="381"/>
        <end position="399"/>
    </location>
</feature>
<comment type="subcellular location">
    <subcellularLocation>
        <location evidence="1">Cell membrane</location>
        <topology evidence="1">Multi-pass membrane protein</topology>
    </subcellularLocation>
</comment>
<protein>
    <submittedName>
        <fullName evidence="8">Capsule biosynthesis protein CapK</fullName>
    </submittedName>
</protein>
<feature type="transmembrane region" description="Helical" evidence="7">
    <location>
        <begin position="175"/>
        <end position="195"/>
    </location>
</feature>
<keyword evidence="5 7" id="KW-1133">Transmembrane helix</keyword>
<feature type="transmembrane region" description="Helical" evidence="7">
    <location>
        <begin position="437"/>
        <end position="460"/>
    </location>
</feature>
<proteinExistence type="inferred from homology"/>
<reference evidence="9" key="1">
    <citation type="submission" date="2015-11" db="EMBL/GenBank/DDBJ databases">
        <title>Complete genome sequence of a polyethylene glycol-degrading strain Sphingopyxis terrae strain 203-1 (NBRC 15098).</title>
        <authorList>
            <person name="Yoshiyuki O."/>
            <person name="Shouta N."/>
            <person name="Nagata Y."/>
            <person name="Numata M."/>
            <person name="Tsuchikane K."/>
            <person name="Hosoyama A."/>
            <person name="Yamazoe A."/>
            <person name="Tsuda M."/>
            <person name="Fujita N."/>
            <person name="Kawai F."/>
        </authorList>
    </citation>
    <scope>NUCLEOTIDE SEQUENCE [LARGE SCALE GENOMIC DNA]</scope>
    <source>
        <strain evidence="9">203-1</strain>
    </source>
</reference>
<evidence type="ECO:0000256" key="6">
    <source>
        <dbReference type="ARBA" id="ARBA00023136"/>
    </source>
</evidence>
<dbReference type="EMBL" id="CP013342">
    <property type="protein sequence ID" value="AMU94644.1"/>
    <property type="molecule type" value="Genomic_DNA"/>
</dbReference>
<dbReference type="GO" id="GO:0005886">
    <property type="term" value="C:plasma membrane"/>
    <property type="evidence" value="ECO:0007669"/>
    <property type="project" value="UniProtKB-SubCell"/>
</dbReference>
<dbReference type="PANTHER" id="PTHR30250:SF10">
    <property type="entry name" value="LIPOPOLYSACCHARIDE BIOSYNTHESIS PROTEIN WZXC"/>
    <property type="match status" value="1"/>
</dbReference>
<evidence type="ECO:0000256" key="2">
    <source>
        <dbReference type="ARBA" id="ARBA00007430"/>
    </source>
</evidence>
<evidence type="ECO:0000313" key="8">
    <source>
        <dbReference type="EMBL" id="AMU94644.1"/>
    </source>
</evidence>
<reference evidence="8 9" key="2">
    <citation type="journal article" date="2016" name="Genome Announc.">
        <title>Complete Genome Sequence of Sphingopyxis terrae Strain 203-1 (NBRC 111660), a Polyethylene Glycol Degrader.</title>
        <authorList>
            <person name="Ohtsubo Y."/>
            <person name="Nonoyama S."/>
            <person name="Nagata Y."/>
            <person name="Numata M."/>
            <person name="Tsuchikane K."/>
            <person name="Hosoyama A."/>
            <person name="Yamazoe A."/>
            <person name="Tsuda M."/>
            <person name="Fujita N."/>
            <person name="Kawai F."/>
        </authorList>
    </citation>
    <scope>NUCLEOTIDE SEQUENCE [LARGE SCALE GENOMIC DNA]</scope>
    <source>
        <strain evidence="8 9">203-1</strain>
    </source>
</reference>